<proteinExistence type="predicted"/>
<protein>
    <submittedName>
        <fullName evidence="2">Uncharacterized protein LOC111105194</fullName>
    </submittedName>
</protein>
<sequence length="238" mass="26873">MSDKKWGIHGNHTYYVTVKVENAAGLTTFCVSEPYVHNVQLPDKGIVMDVLNDEDFQFIDIEDIDFKSANHSLSAKWTGFYHAYMEVTYQFRAGTSPGDADVVPNKDVGKNESYTEKELSLSLFTTYFVTITATSSSGSVEVTSDGITVVEENAILNGVSVFEGEPSNDTWLHDLEYQNSSNTIEAHWHGFSDTESEKLSLGIDTHFTSQLQRSDRLLKLVVQMQKREFFCIKYLFDT</sequence>
<reference evidence="2" key="1">
    <citation type="submission" date="2025-08" db="UniProtKB">
        <authorList>
            <consortium name="RefSeq"/>
        </authorList>
    </citation>
    <scope>IDENTIFICATION</scope>
    <source>
        <tissue evidence="2">Whole sample</tissue>
    </source>
</reference>
<dbReference type="PANTHER" id="PTHR16897">
    <property type="entry name" value="OS10G0105400 PROTEIN"/>
    <property type="match status" value="1"/>
</dbReference>
<evidence type="ECO:0000313" key="1">
    <source>
        <dbReference type="Proteomes" id="UP000694844"/>
    </source>
</evidence>
<evidence type="ECO:0000313" key="2">
    <source>
        <dbReference type="RefSeq" id="XP_022295071.1"/>
    </source>
</evidence>
<name>A0A8B8AVE0_CRAVI</name>
<dbReference type="KEGG" id="cvn:111105194"/>
<dbReference type="PANTHER" id="PTHR16897:SF2">
    <property type="entry name" value="OS03G0226600 PROTEIN"/>
    <property type="match status" value="1"/>
</dbReference>
<gene>
    <name evidence="2" type="primary">LOC111105194</name>
</gene>
<organism evidence="1 2">
    <name type="scientific">Crassostrea virginica</name>
    <name type="common">Eastern oyster</name>
    <dbReference type="NCBI Taxonomy" id="6565"/>
    <lineage>
        <taxon>Eukaryota</taxon>
        <taxon>Metazoa</taxon>
        <taxon>Spiralia</taxon>
        <taxon>Lophotrochozoa</taxon>
        <taxon>Mollusca</taxon>
        <taxon>Bivalvia</taxon>
        <taxon>Autobranchia</taxon>
        <taxon>Pteriomorphia</taxon>
        <taxon>Ostreida</taxon>
        <taxon>Ostreoidea</taxon>
        <taxon>Ostreidae</taxon>
        <taxon>Crassostrea</taxon>
    </lineage>
</organism>
<keyword evidence="1" id="KW-1185">Reference proteome</keyword>
<dbReference type="AlphaFoldDB" id="A0A8B8AVE0"/>
<dbReference type="GeneID" id="111105194"/>
<dbReference type="RefSeq" id="XP_022295071.1">
    <property type="nucleotide sequence ID" value="XM_022439363.1"/>
</dbReference>
<dbReference type="OrthoDB" id="6127970at2759"/>
<accession>A0A8B8AVE0</accession>
<dbReference type="Proteomes" id="UP000694844">
    <property type="component" value="Chromosome 7"/>
</dbReference>